<evidence type="ECO:0000313" key="3">
    <source>
        <dbReference type="Proteomes" id="UP000480151"/>
    </source>
</evidence>
<evidence type="ECO:0000313" key="2">
    <source>
        <dbReference type="EMBL" id="NGM80830.1"/>
    </source>
</evidence>
<dbReference type="RefSeq" id="WP_165093172.1">
    <property type="nucleotide sequence ID" value="NZ_JAAKGU010000001.1"/>
</dbReference>
<dbReference type="EMBL" id="JAAKGU010000001">
    <property type="protein sequence ID" value="NGM80830.1"/>
    <property type="molecule type" value="Genomic_DNA"/>
</dbReference>
<protein>
    <submittedName>
        <fullName evidence="2">Uncharacterized protein</fullName>
    </submittedName>
</protein>
<accession>A0A6M1PC45</accession>
<reference evidence="2 3" key="1">
    <citation type="submission" date="2020-02" db="EMBL/GenBank/DDBJ databases">
        <authorList>
            <person name="Gao J."/>
            <person name="Sun J."/>
        </authorList>
    </citation>
    <scope>NUCLEOTIDE SEQUENCE [LARGE SCALE GENOMIC DNA]</scope>
    <source>
        <strain evidence="2 3">7124</strain>
    </source>
</reference>
<comment type="caution">
    <text evidence="2">The sequence shown here is derived from an EMBL/GenBank/DDBJ whole genome shotgun (WGS) entry which is preliminary data.</text>
</comment>
<name>A0A6M1PC45_9BACL</name>
<keyword evidence="1" id="KW-0812">Transmembrane</keyword>
<sequence length="47" mass="5163">MSLGEENRPNSHPLKGMEADVMSLEQLISLLVLVVMIIELALGKKKS</sequence>
<feature type="transmembrane region" description="Helical" evidence="1">
    <location>
        <begin position="23"/>
        <end position="42"/>
    </location>
</feature>
<gene>
    <name evidence="2" type="ORF">G5B47_00235</name>
</gene>
<organism evidence="2 3">
    <name type="scientific">Paenibacillus apii</name>
    <dbReference type="NCBI Taxonomy" id="1850370"/>
    <lineage>
        <taxon>Bacteria</taxon>
        <taxon>Bacillati</taxon>
        <taxon>Bacillota</taxon>
        <taxon>Bacilli</taxon>
        <taxon>Bacillales</taxon>
        <taxon>Paenibacillaceae</taxon>
        <taxon>Paenibacillus</taxon>
    </lineage>
</organism>
<evidence type="ECO:0000256" key="1">
    <source>
        <dbReference type="SAM" id="Phobius"/>
    </source>
</evidence>
<keyword evidence="3" id="KW-1185">Reference proteome</keyword>
<proteinExistence type="predicted"/>
<dbReference type="Proteomes" id="UP000480151">
    <property type="component" value="Unassembled WGS sequence"/>
</dbReference>
<keyword evidence="1" id="KW-0472">Membrane</keyword>
<keyword evidence="1" id="KW-1133">Transmembrane helix</keyword>
<dbReference type="AlphaFoldDB" id="A0A6M1PC45"/>